<dbReference type="Proteomes" id="UP000821866">
    <property type="component" value="Chromosome 10"/>
</dbReference>
<accession>A0A9J6EPU1</accession>
<sequence length="233" mass="26645">MKRLIDGLLVDAEDHDNRAKVPNPKASSSTLKRIIHEINSCGVKFDVWHDERKGMAFTTLTGGEMKRLLKLSPDKLPGSPPAQTEAKTVRIWKLFEEVLDNFEHIVDGLSIQNKASQLFETFLELGKECKGYGPELVTPYMHILVHRAVSKHETFKCLGWLSSQETEGKNDVLKHLHHSKTNKSNAVQDGLKLAKRLEVAEYVRISRAYRKLDAKYWSEDLIQEIRAQKLLCR</sequence>
<organism evidence="1 2">
    <name type="scientific">Rhipicephalus microplus</name>
    <name type="common">Cattle tick</name>
    <name type="synonym">Boophilus microplus</name>
    <dbReference type="NCBI Taxonomy" id="6941"/>
    <lineage>
        <taxon>Eukaryota</taxon>
        <taxon>Metazoa</taxon>
        <taxon>Ecdysozoa</taxon>
        <taxon>Arthropoda</taxon>
        <taxon>Chelicerata</taxon>
        <taxon>Arachnida</taxon>
        <taxon>Acari</taxon>
        <taxon>Parasitiformes</taxon>
        <taxon>Ixodida</taxon>
        <taxon>Ixodoidea</taxon>
        <taxon>Ixodidae</taxon>
        <taxon>Rhipicephalinae</taxon>
        <taxon>Rhipicephalus</taxon>
        <taxon>Boophilus</taxon>
    </lineage>
</organism>
<proteinExistence type="predicted"/>
<reference evidence="1" key="1">
    <citation type="journal article" date="2020" name="Cell">
        <title>Large-Scale Comparative Analyses of Tick Genomes Elucidate Their Genetic Diversity and Vector Capacities.</title>
        <authorList>
            <consortium name="Tick Genome and Microbiome Consortium (TIGMIC)"/>
            <person name="Jia N."/>
            <person name="Wang J."/>
            <person name="Shi W."/>
            <person name="Du L."/>
            <person name="Sun Y."/>
            <person name="Zhan W."/>
            <person name="Jiang J.F."/>
            <person name="Wang Q."/>
            <person name="Zhang B."/>
            <person name="Ji P."/>
            <person name="Bell-Sakyi L."/>
            <person name="Cui X.M."/>
            <person name="Yuan T.T."/>
            <person name="Jiang B.G."/>
            <person name="Yang W.F."/>
            <person name="Lam T.T."/>
            <person name="Chang Q.C."/>
            <person name="Ding S.J."/>
            <person name="Wang X.J."/>
            <person name="Zhu J.G."/>
            <person name="Ruan X.D."/>
            <person name="Zhao L."/>
            <person name="Wei J.T."/>
            <person name="Ye R.Z."/>
            <person name="Que T.C."/>
            <person name="Du C.H."/>
            <person name="Zhou Y.H."/>
            <person name="Cheng J.X."/>
            <person name="Dai P.F."/>
            <person name="Guo W.B."/>
            <person name="Han X.H."/>
            <person name="Huang E.J."/>
            <person name="Li L.F."/>
            <person name="Wei W."/>
            <person name="Gao Y.C."/>
            <person name="Liu J.Z."/>
            <person name="Shao H.Z."/>
            <person name="Wang X."/>
            <person name="Wang C.C."/>
            <person name="Yang T.C."/>
            <person name="Huo Q.B."/>
            <person name="Li W."/>
            <person name="Chen H.Y."/>
            <person name="Chen S.E."/>
            <person name="Zhou L.G."/>
            <person name="Ni X.B."/>
            <person name="Tian J.H."/>
            <person name="Sheng Y."/>
            <person name="Liu T."/>
            <person name="Pan Y.S."/>
            <person name="Xia L.Y."/>
            <person name="Li J."/>
            <person name="Zhao F."/>
            <person name="Cao W.C."/>
        </authorList>
    </citation>
    <scope>NUCLEOTIDE SEQUENCE</scope>
    <source>
        <strain evidence="1">Rmic-2018</strain>
    </source>
</reference>
<evidence type="ECO:0000313" key="2">
    <source>
        <dbReference type="Proteomes" id="UP000821866"/>
    </source>
</evidence>
<name>A0A9J6EPU1_RHIMP</name>
<dbReference type="EMBL" id="JABSTU010000002">
    <property type="protein sequence ID" value="KAH8036417.1"/>
    <property type="molecule type" value="Genomic_DNA"/>
</dbReference>
<gene>
    <name evidence="1" type="ORF">HPB51_000359</name>
</gene>
<protein>
    <submittedName>
        <fullName evidence="1">Uncharacterized protein</fullName>
    </submittedName>
</protein>
<keyword evidence="2" id="KW-1185">Reference proteome</keyword>
<evidence type="ECO:0000313" key="1">
    <source>
        <dbReference type="EMBL" id="KAH8036417.1"/>
    </source>
</evidence>
<dbReference type="AlphaFoldDB" id="A0A9J6EPU1"/>
<reference evidence="1" key="2">
    <citation type="submission" date="2021-09" db="EMBL/GenBank/DDBJ databases">
        <authorList>
            <person name="Jia N."/>
            <person name="Wang J."/>
            <person name="Shi W."/>
            <person name="Du L."/>
            <person name="Sun Y."/>
            <person name="Zhan W."/>
            <person name="Jiang J."/>
            <person name="Wang Q."/>
            <person name="Zhang B."/>
            <person name="Ji P."/>
            <person name="Sakyi L.B."/>
            <person name="Cui X."/>
            <person name="Yuan T."/>
            <person name="Jiang B."/>
            <person name="Yang W."/>
            <person name="Lam T.T.-Y."/>
            <person name="Chang Q."/>
            <person name="Ding S."/>
            <person name="Wang X."/>
            <person name="Zhu J."/>
            <person name="Ruan X."/>
            <person name="Zhao L."/>
            <person name="Wei J."/>
            <person name="Que T."/>
            <person name="Du C."/>
            <person name="Cheng J."/>
            <person name="Dai P."/>
            <person name="Han X."/>
            <person name="Huang E."/>
            <person name="Gao Y."/>
            <person name="Liu J."/>
            <person name="Shao H."/>
            <person name="Ye R."/>
            <person name="Li L."/>
            <person name="Wei W."/>
            <person name="Wang X."/>
            <person name="Wang C."/>
            <person name="Huo Q."/>
            <person name="Li W."/>
            <person name="Guo W."/>
            <person name="Chen H."/>
            <person name="Chen S."/>
            <person name="Zhou L."/>
            <person name="Zhou L."/>
            <person name="Ni X."/>
            <person name="Tian J."/>
            <person name="Zhou Y."/>
            <person name="Sheng Y."/>
            <person name="Liu T."/>
            <person name="Pan Y."/>
            <person name="Xia L."/>
            <person name="Li J."/>
            <person name="Zhao F."/>
            <person name="Cao W."/>
        </authorList>
    </citation>
    <scope>NUCLEOTIDE SEQUENCE</scope>
    <source>
        <strain evidence="1">Rmic-2018</strain>
        <tissue evidence="1">Larvae</tissue>
    </source>
</reference>
<comment type="caution">
    <text evidence="1">The sequence shown here is derived from an EMBL/GenBank/DDBJ whole genome shotgun (WGS) entry which is preliminary data.</text>
</comment>